<proteinExistence type="predicted"/>
<feature type="compositionally biased region" description="Basic and acidic residues" evidence="1">
    <location>
        <begin position="27"/>
        <end position="37"/>
    </location>
</feature>
<reference evidence="2" key="1">
    <citation type="journal article" date="2015" name="PLoS ONE">
        <title>Comprehensive Evaluation of Toxoplasma gondii VEG and Neospora caninum LIV Genomes with Tachyzoite Stage Transcriptome and Proteome Defines Novel Transcript Features.</title>
        <authorList>
            <person name="Ramaprasad A."/>
            <person name="Mourier T."/>
            <person name="Naeem R."/>
            <person name="Malas T.B."/>
            <person name="Moussa E."/>
            <person name="Panigrahi A."/>
            <person name="Vermont S.J."/>
            <person name="Otto T.D."/>
            <person name="Wastling J."/>
            <person name="Pain A."/>
        </authorList>
    </citation>
    <scope>NUCLEOTIDE SEQUENCE</scope>
    <source>
        <strain evidence="2">Liverpool</strain>
    </source>
</reference>
<evidence type="ECO:0000313" key="2">
    <source>
        <dbReference type="EMBL" id="CEL67532.1"/>
    </source>
</evidence>
<gene>
    <name evidence="2" type="ORF">BN1204_033315</name>
</gene>
<dbReference type="EMBL" id="LN714483">
    <property type="protein sequence ID" value="CEL67532.1"/>
    <property type="molecule type" value="Genomic_DNA"/>
</dbReference>
<organism evidence="2">
    <name type="scientific">Neospora caninum (strain Liverpool)</name>
    <dbReference type="NCBI Taxonomy" id="572307"/>
    <lineage>
        <taxon>Eukaryota</taxon>
        <taxon>Sar</taxon>
        <taxon>Alveolata</taxon>
        <taxon>Apicomplexa</taxon>
        <taxon>Conoidasida</taxon>
        <taxon>Coccidia</taxon>
        <taxon>Eucoccidiorida</taxon>
        <taxon>Eimeriorina</taxon>
        <taxon>Sarcocystidae</taxon>
        <taxon>Neospora</taxon>
    </lineage>
</organism>
<evidence type="ECO:0000256" key="1">
    <source>
        <dbReference type="SAM" id="MobiDB-lite"/>
    </source>
</evidence>
<feature type="compositionally biased region" description="Basic and acidic residues" evidence="1">
    <location>
        <begin position="1"/>
        <end position="18"/>
    </location>
</feature>
<protein>
    <submittedName>
        <fullName evidence="2">Uncharacterized protein</fullName>
    </submittedName>
</protein>
<feature type="region of interest" description="Disordered" evidence="1">
    <location>
        <begin position="1"/>
        <end position="58"/>
    </location>
</feature>
<name>A0A0F7UGZ8_NEOCL</name>
<accession>A0A0F7UGZ8</accession>
<sequence length="58" mass="6584">MYTAAKMERLTATEGRAREQRRRRARERALASRRGEVEPLQDGSSSSLEASAMETDKE</sequence>
<dbReference type="AlphaFoldDB" id="A0A0F7UGZ8"/>